<accession>A0A067SZP7</accession>
<keyword evidence="3" id="KW-1185">Reference proteome</keyword>
<feature type="transmembrane region" description="Helical" evidence="1">
    <location>
        <begin position="21"/>
        <end position="40"/>
    </location>
</feature>
<name>A0A067SZP7_GALM3</name>
<keyword evidence="1" id="KW-1133">Transmembrane helix</keyword>
<feature type="transmembrane region" description="Helical" evidence="1">
    <location>
        <begin position="115"/>
        <end position="139"/>
    </location>
</feature>
<gene>
    <name evidence="2" type="ORF">GALMADRAFT_229072</name>
</gene>
<dbReference type="HOGENOM" id="CLU_035509_14_2_1"/>
<keyword evidence="1" id="KW-0472">Membrane</keyword>
<organism evidence="2 3">
    <name type="scientific">Galerina marginata (strain CBS 339.88)</name>
    <dbReference type="NCBI Taxonomy" id="685588"/>
    <lineage>
        <taxon>Eukaryota</taxon>
        <taxon>Fungi</taxon>
        <taxon>Dikarya</taxon>
        <taxon>Basidiomycota</taxon>
        <taxon>Agaricomycotina</taxon>
        <taxon>Agaricomycetes</taxon>
        <taxon>Agaricomycetidae</taxon>
        <taxon>Agaricales</taxon>
        <taxon>Agaricineae</taxon>
        <taxon>Strophariaceae</taxon>
        <taxon>Galerina</taxon>
    </lineage>
</organism>
<dbReference type="AlphaFoldDB" id="A0A067SZP7"/>
<evidence type="ECO:0000256" key="1">
    <source>
        <dbReference type="SAM" id="Phobius"/>
    </source>
</evidence>
<evidence type="ECO:0000313" key="2">
    <source>
        <dbReference type="EMBL" id="KDR72248.1"/>
    </source>
</evidence>
<dbReference type="OrthoDB" id="3349377at2759"/>
<keyword evidence="1" id="KW-0812">Transmembrane</keyword>
<reference evidence="3" key="1">
    <citation type="journal article" date="2014" name="Proc. Natl. Acad. Sci. U.S.A.">
        <title>Extensive sampling of basidiomycete genomes demonstrates inadequacy of the white-rot/brown-rot paradigm for wood decay fungi.</title>
        <authorList>
            <person name="Riley R."/>
            <person name="Salamov A.A."/>
            <person name="Brown D.W."/>
            <person name="Nagy L.G."/>
            <person name="Floudas D."/>
            <person name="Held B.W."/>
            <person name="Levasseur A."/>
            <person name="Lombard V."/>
            <person name="Morin E."/>
            <person name="Otillar R."/>
            <person name="Lindquist E.A."/>
            <person name="Sun H."/>
            <person name="LaButti K.M."/>
            <person name="Schmutz J."/>
            <person name="Jabbour D."/>
            <person name="Luo H."/>
            <person name="Baker S.E."/>
            <person name="Pisabarro A.G."/>
            <person name="Walton J.D."/>
            <person name="Blanchette R.A."/>
            <person name="Henrissat B."/>
            <person name="Martin F."/>
            <person name="Cullen D."/>
            <person name="Hibbett D.S."/>
            <person name="Grigoriev I.V."/>
        </authorList>
    </citation>
    <scope>NUCLEOTIDE SEQUENCE [LARGE SCALE GENOMIC DNA]</scope>
    <source>
        <strain evidence="3">CBS 339.88</strain>
    </source>
</reference>
<proteinExistence type="predicted"/>
<dbReference type="Proteomes" id="UP000027222">
    <property type="component" value="Unassembled WGS sequence"/>
</dbReference>
<protein>
    <submittedName>
        <fullName evidence="2">Uncharacterized protein</fullName>
    </submittedName>
</protein>
<dbReference type="EMBL" id="KL142389">
    <property type="protein sequence ID" value="KDR72248.1"/>
    <property type="molecule type" value="Genomic_DNA"/>
</dbReference>
<feature type="transmembrane region" description="Helical" evidence="1">
    <location>
        <begin position="74"/>
        <end position="94"/>
    </location>
</feature>
<sequence length="185" mass="20435">MSSLGILQMRIYALFSMNKKVLALMLIWFAASSSLSIWVLTKQLSSSSGQALGIPLLGGKFCVPTTIITNFYAFWIPILSFESLLCVLAVISGFKSYKRSPHAFRRGAMGLVSILVRDSITYFLVIGGTYLTCLLIWVLAPSSFIDTPIGFAMAMSCVLGNRVLLNVRQAALESSVHMSWHRQEE</sequence>
<evidence type="ECO:0000313" key="3">
    <source>
        <dbReference type="Proteomes" id="UP000027222"/>
    </source>
</evidence>